<protein>
    <recommendedName>
        <fullName evidence="5">LacI family transcriptional regulator</fullName>
    </recommendedName>
</protein>
<dbReference type="Proteomes" id="UP000216020">
    <property type="component" value="Unassembled WGS sequence"/>
</dbReference>
<evidence type="ECO:0008006" key="5">
    <source>
        <dbReference type="Google" id="ProtNLM"/>
    </source>
</evidence>
<sequence>MRDVQRSRLGLVAMLCAAWLGLAPAAARAQATDDYPSRPIRAVVPFPAGGINDIVARVTFKALGDKLNASIVIENKPGAGGTIGTVSAINSPADGYTILLGAASTMAVAPHLYRNPGYTAADLTAVGGIASVPSVVIVSADSPYRTFADLVAADKARPGSLDYGSAGFGTSHHMQAEMLNIRAGTHFRHIPYKGGAPATVDLIGGQIALLVDPLPTTLGNVKAGRVRPLAITTDVRSATLPDVPTLKELGVDYNASTWFGLFVAKDTPAPIVAKLGKALSAALADPALQKDFRAHGIDPLPLARPAFTDYVRAENQTWAGVIRDAHIEMQ</sequence>
<evidence type="ECO:0000256" key="1">
    <source>
        <dbReference type="ARBA" id="ARBA00006987"/>
    </source>
</evidence>
<evidence type="ECO:0000313" key="4">
    <source>
        <dbReference type="Proteomes" id="UP000216020"/>
    </source>
</evidence>
<dbReference type="OrthoDB" id="8678477at2"/>
<keyword evidence="4" id="KW-1185">Reference proteome</keyword>
<gene>
    <name evidence="3" type="ORF">CAL29_20370</name>
</gene>
<dbReference type="CDD" id="cd07012">
    <property type="entry name" value="PBP2_Bug_TTT"/>
    <property type="match status" value="1"/>
</dbReference>
<name>A0A261RZR7_9BORD</name>
<evidence type="ECO:0000256" key="2">
    <source>
        <dbReference type="SAM" id="SignalP"/>
    </source>
</evidence>
<feature type="chain" id="PRO_5013079743" description="LacI family transcriptional regulator" evidence="2">
    <location>
        <begin position="32"/>
        <end position="330"/>
    </location>
</feature>
<comment type="similarity">
    <text evidence="1">Belongs to the UPF0065 (bug) family.</text>
</comment>
<reference evidence="4" key="1">
    <citation type="submission" date="2017-05" db="EMBL/GenBank/DDBJ databases">
        <title>Complete and WGS of Bordetella genogroups.</title>
        <authorList>
            <person name="Spilker T."/>
            <person name="Lipuma J."/>
        </authorList>
    </citation>
    <scope>NUCLEOTIDE SEQUENCE [LARGE SCALE GENOMIC DNA]</scope>
    <source>
        <strain evidence="4">AU16122</strain>
    </source>
</reference>
<dbReference type="AlphaFoldDB" id="A0A261RZR7"/>
<evidence type="ECO:0000313" key="3">
    <source>
        <dbReference type="EMBL" id="OZI30391.1"/>
    </source>
</evidence>
<comment type="caution">
    <text evidence="3">The sequence shown here is derived from an EMBL/GenBank/DDBJ whole genome shotgun (WGS) entry which is preliminary data.</text>
</comment>
<dbReference type="InterPro" id="IPR005064">
    <property type="entry name" value="BUG"/>
</dbReference>
<dbReference type="Pfam" id="PF03401">
    <property type="entry name" value="TctC"/>
    <property type="match status" value="1"/>
</dbReference>
<feature type="signal peptide" evidence="2">
    <location>
        <begin position="1"/>
        <end position="31"/>
    </location>
</feature>
<dbReference type="PANTHER" id="PTHR42928">
    <property type="entry name" value="TRICARBOXYLATE-BINDING PROTEIN"/>
    <property type="match status" value="1"/>
</dbReference>
<dbReference type="EMBL" id="NEVM01000005">
    <property type="protein sequence ID" value="OZI30391.1"/>
    <property type="molecule type" value="Genomic_DNA"/>
</dbReference>
<keyword evidence="2" id="KW-0732">Signal</keyword>
<dbReference type="InterPro" id="IPR042100">
    <property type="entry name" value="Bug_dom1"/>
</dbReference>
<dbReference type="SUPFAM" id="SSF53850">
    <property type="entry name" value="Periplasmic binding protein-like II"/>
    <property type="match status" value="1"/>
</dbReference>
<dbReference type="Gene3D" id="3.40.190.10">
    <property type="entry name" value="Periplasmic binding protein-like II"/>
    <property type="match status" value="1"/>
</dbReference>
<proteinExistence type="inferred from homology"/>
<accession>A0A261RZR7</accession>
<dbReference type="PIRSF" id="PIRSF017082">
    <property type="entry name" value="YflP"/>
    <property type="match status" value="1"/>
</dbReference>
<dbReference type="Gene3D" id="3.40.190.150">
    <property type="entry name" value="Bordetella uptake gene, domain 1"/>
    <property type="match status" value="1"/>
</dbReference>
<organism evidence="3 4">
    <name type="scientific">Bordetella genomosp. 10</name>
    <dbReference type="NCBI Taxonomy" id="1416804"/>
    <lineage>
        <taxon>Bacteria</taxon>
        <taxon>Pseudomonadati</taxon>
        <taxon>Pseudomonadota</taxon>
        <taxon>Betaproteobacteria</taxon>
        <taxon>Burkholderiales</taxon>
        <taxon>Alcaligenaceae</taxon>
        <taxon>Bordetella</taxon>
    </lineage>
</organism>
<dbReference type="PANTHER" id="PTHR42928:SF5">
    <property type="entry name" value="BLR1237 PROTEIN"/>
    <property type="match status" value="1"/>
</dbReference>